<dbReference type="PROSITE" id="PS51257">
    <property type="entry name" value="PROKAR_LIPOPROTEIN"/>
    <property type="match status" value="1"/>
</dbReference>
<sequence>MDTRATKRLLLPATLAITTFISASSCKNFEEYCVDIETEAKCKDGCGWNEATGTCHNTCHEIPDQADCEALERCEWSEGLDETDTGETGGGESCHEPFT</sequence>
<evidence type="ECO:0000313" key="3">
    <source>
        <dbReference type="Proteomes" id="UP000238823"/>
    </source>
</evidence>
<accession>A0A2S9YVH2</accession>
<feature type="region of interest" description="Disordered" evidence="1">
    <location>
        <begin position="80"/>
        <end position="99"/>
    </location>
</feature>
<dbReference type="AlphaFoldDB" id="A0A2S9YVH2"/>
<evidence type="ECO:0000313" key="2">
    <source>
        <dbReference type="EMBL" id="PRQ09080.1"/>
    </source>
</evidence>
<reference evidence="2 3" key="1">
    <citation type="submission" date="2018-03" db="EMBL/GenBank/DDBJ databases">
        <title>Draft Genome Sequences of the Obligatory Marine Myxobacteria Enhygromyxa salina SWB007.</title>
        <authorList>
            <person name="Poehlein A."/>
            <person name="Moghaddam J.A."/>
            <person name="Harms H."/>
            <person name="Alanjari M."/>
            <person name="Koenig G.M."/>
            <person name="Daniel R."/>
            <person name="Schaeberle T.F."/>
        </authorList>
    </citation>
    <scope>NUCLEOTIDE SEQUENCE [LARGE SCALE GENOMIC DNA]</scope>
    <source>
        <strain evidence="2 3">SWB007</strain>
    </source>
</reference>
<comment type="caution">
    <text evidence="2">The sequence shown here is derived from an EMBL/GenBank/DDBJ whole genome shotgun (WGS) entry which is preliminary data.</text>
</comment>
<evidence type="ECO:0000256" key="1">
    <source>
        <dbReference type="SAM" id="MobiDB-lite"/>
    </source>
</evidence>
<dbReference type="EMBL" id="PVNL01000030">
    <property type="protein sequence ID" value="PRQ09080.1"/>
    <property type="molecule type" value="Genomic_DNA"/>
</dbReference>
<dbReference type="Proteomes" id="UP000238823">
    <property type="component" value="Unassembled WGS sequence"/>
</dbReference>
<proteinExistence type="predicted"/>
<gene>
    <name evidence="2" type="ORF">ENSA7_10700</name>
</gene>
<name>A0A2S9YVH2_9BACT</name>
<organism evidence="2 3">
    <name type="scientific">Enhygromyxa salina</name>
    <dbReference type="NCBI Taxonomy" id="215803"/>
    <lineage>
        <taxon>Bacteria</taxon>
        <taxon>Pseudomonadati</taxon>
        <taxon>Myxococcota</taxon>
        <taxon>Polyangia</taxon>
        <taxon>Nannocystales</taxon>
        <taxon>Nannocystaceae</taxon>
        <taxon>Enhygromyxa</taxon>
    </lineage>
</organism>
<protein>
    <submittedName>
        <fullName evidence="2">Uncharacterized protein</fullName>
    </submittedName>
</protein>
<dbReference type="RefSeq" id="WP_106088122.1">
    <property type="nucleotide sequence ID" value="NZ_PVNL01000030.1"/>
</dbReference>